<dbReference type="EMBL" id="JAFBED010000004">
    <property type="protein sequence ID" value="MBM7620447.1"/>
    <property type="molecule type" value="Genomic_DNA"/>
</dbReference>
<dbReference type="Pfam" id="PF01551">
    <property type="entry name" value="Peptidase_M23"/>
    <property type="match status" value="1"/>
</dbReference>
<dbReference type="InterPro" id="IPR050570">
    <property type="entry name" value="Cell_wall_metabolism_enzyme"/>
</dbReference>
<feature type="region of interest" description="Disordered" evidence="1">
    <location>
        <begin position="12"/>
        <end position="33"/>
    </location>
</feature>
<dbReference type="RefSeq" id="WP_204416115.1">
    <property type="nucleotide sequence ID" value="NZ_JAFBED010000004.1"/>
</dbReference>
<accession>A0ABS2P1E5</accession>
<dbReference type="PANTHER" id="PTHR21666:SF274">
    <property type="entry name" value="STAGE IV SPORULATION PROTEIN FA"/>
    <property type="match status" value="1"/>
</dbReference>
<evidence type="ECO:0000313" key="4">
    <source>
        <dbReference type="EMBL" id="MBM7620447.1"/>
    </source>
</evidence>
<evidence type="ECO:0000256" key="2">
    <source>
        <dbReference type="SAM" id="Phobius"/>
    </source>
</evidence>
<dbReference type="PANTHER" id="PTHR21666">
    <property type="entry name" value="PEPTIDASE-RELATED"/>
    <property type="match status" value="1"/>
</dbReference>
<keyword evidence="5" id="KW-1185">Reference proteome</keyword>
<comment type="caution">
    <text evidence="4">The sequence shown here is derived from an EMBL/GenBank/DDBJ whole genome shotgun (WGS) entry which is preliminary data.</text>
</comment>
<dbReference type="InterPro" id="IPR016047">
    <property type="entry name" value="M23ase_b-sheet_dom"/>
</dbReference>
<dbReference type="Gene3D" id="2.70.70.10">
    <property type="entry name" value="Glucose Permease (Domain IIA)"/>
    <property type="match status" value="1"/>
</dbReference>
<feature type="compositionally biased region" description="Basic residues" evidence="1">
    <location>
        <begin position="12"/>
        <end position="26"/>
    </location>
</feature>
<dbReference type="InterPro" id="IPR011055">
    <property type="entry name" value="Dup_hybrid_motif"/>
</dbReference>
<feature type="transmembrane region" description="Helical" evidence="2">
    <location>
        <begin position="66"/>
        <end position="84"/>
    </location>
</feature>
<keyword evidence="2" id="KW-0472">Membrane</keyword>
<dbReference type="CDD" id="cd12797">
    <property type="entry name" value="M23_peptidase"/>
    <property type="match status" value="1"/>
</dbReference>
<feature type="domain" description="M23ase beta-sheet core" evidence="3">
    <location>
        <begin position="158"/>
        <end position="250"/>
    </location>
</feature>
<proteinExistence type="predicted"/>
<keyword evidence="2" id="KW-1133">Transmembrane helix</keyword>
<gene>
    <name evidence="4" type="ORF">JOC95_002300</name>
</gene>
<dbReference type="SUPFAM" id="SSF51261">
    <property type="entry name" value="Duplicated hybrid motif"/>
    <property type="match status" value="1"/>
</dbReference>
<sequence>MNDRLDEIRRRAARRKKARQTQHTKRNQVSSYVMRDEEKYGNASYTSYESGPDGNKEHPLFNKELFLFKILASAILVLVVGIMFQNQSPVLEKPREFVTSTMKQSFQFTAFSSWYEGQFGKSLALLPLPQNTEKVQGGEEYVMPASAKVYESFEANGQGVMVETMANSSVEAMDGGRVTFVGKKEDTGKTVIIQHNDDTYTWYGQLGEVEIKLYDYVKTGQVIGRTTTLEDGSKGMFYFAIQKGNDFIDPMQVISFE</sequence>
<dbReference type="Proteomes" id="UP000737402">
    <property type="component" value="Unassembled WGS sequence"/>
</dbReference>
<reference evidence="4 5" key="1">
    <citation type="submission" date="2021-01" db="EMBL/GenBank/DDBJ databases">
        <title>Genomic Encyclopedia of Type Strains, Phase IV (KMG-IV): sequencing the most valuable type-strain genomes for metagenomic binning, comparative biology and taxonomic classification.</title>
        <authorList>
            <person name="Goeker M."/>
        </authorList>
    </citation>
    <scope>NUCLEOTIDE SEQUENCE [LARGE SCALE GENOMIC DNA]</scope>
    <source>
        <strain evidence="4 5">DSM 25879</strain>
    </source>
</reference>
<keyword evidence="2" id="KW-0812">Transmembrane</keyword>
<evidence type="ECO:0000313" key="5">
    <source>
        <dbReference type="Proteomes" id="UP000737402"/>
    </source>
</evidence>
<organism evidence="4 5">
    <name type="scientific">Sutcliffiella tianshenii</name>
    <dbReference type="NCBI Taxonomy" id="1463404"/>
    <lineage>
        <taxon>Bacteria</taxon>
        <taxon>Bacillati</taxon>
        <taxon>Bacillota</taxon>
        <taxon>Bacilli</taxon>
        <taxon>Bacillales</taxon>
        <taxon>Bacillaceae</taxon>
        <taxon>Sutcliffiella</taxon>
    </lineage>
</organism>
<evidence type="ECO:0000256" key="1">
    <source>
        <dbReference type="SAM" id="MobiDB-lite"/>
    </source>
</evidence>
<evidence type="ECO:0000259" key="3">
    <source>
        <dbReference type="Pfam" id="PF01551"/>
    </source>
</evidence>
<protein>
    <submittedName>
        <fullName evidence="4">Stage IV sporulation protein FA</fullName>
    </submittedName>
</protein>
<name>A0ABS2P1E5_9BACI</name>